<reference evidence="7 8" key="1">
    <citation type="submission" date="2020-10" db="EMBL/GenBank/DDBJ databases">
        <title>The genome sequence of Chitinilyticum litopenaei 4Y14.</title>
        <authorList>
            <person name="Liu Y."/>
        </authorList>
    </citation>
    <scope>NUCLEOTIDE SEQUENCE [LARGE SCALE GENOMIC DNA]</scope>
    <source>
        <strain evidence="7 8">4Y14</strain>
    </source>
</reference>
<comment type="similarity">
    <text evidence="1 5">Belongs to the CoaE family.</text>
</comment>
<evidence type="ECO:0000256" key="2">
    <source>
        <dbReference type="ARBA" id="ARBA00022741"/>
    </source>
</evidence>
<dbReference type="HAMAP" id="MF_00376">
    <property type="entry name" value="Dephospho_CoA_kinase"/>
    <property type="match status" value="1"/>
</dbReference>
<dbReference type="SUPFAM" id="SSF52540">
    <property type="entry name" value="P-loop containing nucleoside triphosphate hydrolases"/>
    <property type="match status" value="1"/>
</dbReference>
<dbReference type="InterPro" id="IPR027417">
    <property type="entry name" value="P-loop_NTPase"/>
</dbReference>
<keyword evidence="5" id="KW-0963">Cytoplasm</keyword>
<evidence type="ECO:0000313" key="8">
    <source>
        <dbReference type="Proteomes" id="UP000604481"/>
    </source>
</evidence>
<dbReference type="NCBIfam" id="TIGR00152">
    <property type="entry name" value="dephospho-CoA kinase"/>
    <property type="match status" value="1"/>
</dbReference>
<dbReference type="GO" id="GO:0005737">
    <property type="term" value="C:cytoplasm"/>
    <property type="evidence" value="ECO:0007669"/>
    <property type="project" value="UniProtKB-SubCell"/>
</dbReference>
<dbReference type="InterPro" id="IPR001977">
    <property type="entry name" value="Depp_CoAkinase"/>
</dbReference>
<keyword evidence="5 7" id="KW-0808">Transferase</keyword>
<dbReference type="Gene3D" id="3.40.50.300">
    <property type="entry name" value="P-loop containing nucleotide triphosphate hydrolases"/>
    <property type="match status" value="1"/>
</dbReference>
<comment type="catalytic activity">
    <reaction evidence="5">
        <text>3'-dephospho-CoA + ATP = ADP + CoA + H(+)</text>
        <dbReference type="Rhea" id="RHEA:18245"/>
        <dbReference type="ChEBI" id="CHEBI:15378"/>
        <dbReference type="ChEBI" id="CHEBI:30616"/>
        <dbReference type="ChEBI" id="CHEBI:57287"/>
        <dbReference type="ChEBI" id="CHEBI:57328"/>
        <dbReference type="ChEBI" id="CHEBI:456216"/>
        <dbReference type="EC" id="2.7.1.24"/>
    </reaction>
</comment>
<dbReference type="GO" id="GO:0004140">
    <property type="term" value="F:dephospho-CoA kinase activity"/>
    <property type="evidence" value="ECO:0007669"/>
    <property type="project" value="UniProtKB-UniRule"/>
</dbReference>
<sequence>MIVGMTGGIGSGKSTAAELFAKQGAPVIDADQIAHQLTGKASPATESIAKQLGEHWLDKHRALNRSYARQQIFTDPQLKARLEQILHPLILSRIQDWLAEQTFPYAIIVVPLLLEIPSFHALAQRSLLIDCPEALQIQRVAARSGLSTEEIQRIIASQMPAEDKRQLCSDIISNQGSVDTLRKAIETLHERYLLLGKA</sequence>
<keyword evidence="8" id="KW-1185">Reference proteome</keyword>
<dbReference type="EMBL" id="JADFUA010000003">
    <property type="protein sequence ID" value="MBE9608910.1"/>
    <property type="molecule type" value="Genomic_DNA"/>
</dbReference>
<keyword evidence="2 5" id="KW-0547">Nucleotide-binding</keyword>
<name>A0A8J7FIQ5_9NEIS</name>
<feature type="binding site" evidence="5">
    <location>
        <begin position="10"/>
        <end position="15"/>
    </location>
    <ligand>
        <name>ATP</name>
        <dbReference type="ChEBI" id="CHEBI:30616"/>
    </ligand>
</feature>
<dbReference type="Pfam" id="PF01121">
    <property type="entry name" value="CoaE"/>
    <property type="match status" value="1"/>
</dbReference>
<dbReference type="PANTHER" id="PTHR10695:SF46">
    <property type="entry name" value="BIFUNCTIONAL COENZYME A SYNTHASE-RELATED"/>
    <property type="match status" value="1"/>
</dbReference>
<dbReference type="PROSITE" id="PS51219">
    <property type="entry name" value="DPCK"/>
    <property type="match status" value="1"/>
</dbReference>
<evidence type="ECO:0000256" key="3">
    <source>
        <dbReference type="ARBA" id="ARBA00022840"/>
    </source>
</evidence>
<dbReference type="GO" id="GO:0015937">
    <property type="term" value="P:coenzyme A biosynthetic process"/>
    <property type="evidence" value="ECO:0007669"/>
    <property type="project" value="UniProtKB-UniRule"/>
</dbReference>
<accession>A0A8J7FIQ5</accession>
<keyword evidence="5 7" id="KW-0418">Kinase</keyword>
<organism evidence="7 8">
    <name type="scientific">Chitinilyticum piscinae</name>
    <dbReference type="NCBI Taxonomy" id="2866724"/>
    <lineage>
        <taxon>Bacteria</taxon>
        <taxon>Pseudomonadati</taxon>
        <taxon>Pseudomonadota</taxon>
        <taxon>Betaproteobacteria</taxon>
        <taxon>Neisseriales</taxon>
        <taxon>Chitinibacteraceae</taxon>
        <taxon>Chitinilyticum</taxon>
    </lineage>
</organism>
<comment type="subcellular location">
    <subcellularLocation>
        <location evidence="5">Cytoplasm</location>
    </subcellularLocation>
</comment>
<keyword evidence="4 5" id="KW-0173">Coenzyme A biosynthesis</keyword>
<dbReference type="AlphaFoldDB" id="A0A8J7FIQ5"/>
<evidence type="ECO:0000256" key="6">
    <source>
        <dbReference type="NCBIfam" id="TIGR00152"/>
    </source>
</evidence>
<dbReference type="Proteomes" id="UP000604481">
    <property type="component" value="Unassembled WGS sequence"/>
</dbReference>
<gene>
    <name evidence="5" type="primary">coaE</name>
    <name evidence="7" type="ORF">INR99_06065</name>
</gene>
<dbReference type="UniPathway" id="UPA00241">
    <property type="reaction ID" value="UER00356"/>
</dbReference>
<dbReference type="PANTHER" id="PTHR10695">
    <property type="entry name" value="DEPHOSPHO-COA KINASE-RELATED"/>
    <property type="match status" value="1"/>
</dbReference>
<evidence type="ECO:0000256" key="4">
    <source>
        <dbReference type="ARBA" id="ARBA00022993"/>
    </source>
</evidence>
<proteinExistence type="inferred from homology"/>
<evidence type="ECO:0000256" key="5">
    <source>
        <dbReference type="HAMAP-Rule" id="MF_00376"/>
    </source>
</evidence>
<comment type="pathway">
    <text evidence="5">Cofactor biosynthesis; coenzyme A biosynthesis; CoA from (R)-pantothenate: step 5/5.</text>
</comment>
<evidence type="ECO:0000313" key="7">
    <source>
        <dbReference type="EMBL" id="MBE9608910.1"/>
    </source>
</evidence>
<keyword evidence="3 5" id="KW-0067">ATP-binding</keyword>
<evidence type="ECO:0000256" key="1">
    <source>
        <dbReference type="ARBA" id="ARBA00009018"/>
    </source>
</evidence>
<comment type="function">
    <text evidence="5">Catalyzes the phosphorylation of the 3'-hydroxyl group of dephosphocoenzyme A to form coenzyme A.</text>
</comment>
<comment type="caution">
    <text evidence="7">The sequence shown here is derived from an EMBL/GenBank/DDBJ whole genome shotgun (WGS) entry which is preliminary data.</text>
</comment>
<dbReference type="CDD" id="cd02022">
    <property type="entry name" value="DPCK"/>
    <property type="match status" value="1"/>
</dbReference>
<dbReference type="EC" id="2.7.1.24" evidence="5 6"/>
<dbReference type="GO" id="GO:0005524">
    <property type="term" value="F:ATP binding"/>
    <property type="evidence" value="ECO:0007669"/>
    <property type="project" value="UniProtKB-UniRule"/>
</dbReference>
<protein>
    <recommendedName>
        <fullName evidence="5 6">Dephospho-CoA kinase</fullName>
        <ecNumber evidence="5 6">2.7.1.24</ecNumber>
    </recommendedName>
    <alternativeName>
        <fullName evidence="5">Dephosphocoenzyme A kinase</fullName>
    </alternativeName>
</protein>